<evidence type="ECO:0000256" key="6">
    <source>
        <dbReference type="SAM" id="Phobius"/>
    </source>
</evidence>
<organism evidence="7 8">
    <name type="scientific">Fusibacillus kribbianus</name>
    <dbReference type="NCBI Taxonomy" id="3044208"/>
    <lineage>
        <taxon>Bacteria</taxon>
        <taxon>Bacillati</taxon>
        <taxon>Bacillota</taxon>
        <taxon>Clostridia</taxon>
        <taxon>Lachnospirales</taxon>
        <taxon>Lachnospiraceae</taxon>
        <taxon>Fusibacillus</taxon>
    </lineage>
</organism>
<dbReference type="Pfam" id="PF02653">
    <property type="entry name" value="BPD_transp_2"/>
    <property type="match status" value="1"/>
</dbReference>
<evidence type="ECO:0000256" key="1">
    <source>
        <dbReference type="ARBA" id="ARBA00004651"/>
    </source>
</evidence>
<evidence type="ECO:0000256" key="4">
    <source>
        <dbReference type="ARBA" id="ARBA00022989"/>
    </source>
</evidence>
<dbReference type="PANTHER" id="PTHR32196">
    <property type="entry name" value="ABC TRANSPORTER PERMEASE PROTEIN YPHD-RELATED-RELATED"/>
    <property type="match status" value="1"/>
</dbReference>
<comment type="caution">
    <text evidence="7">The sequence shown here is derived from an EMBL/GenBank/DDBJ whole genome shotgun (WGS) entry which is preliminary data.</text>
</comment>
<feature type="transmembrane region" description="Helical" evidence="6">
    <location>
        <begin position="98"/>
        <end position="119"/>
    </location>
</feature>
<reference evidence="7 8" key="1">
    <citation type="submission" date="2023-05" db="EMBL/GenBank/DDBJ databases">
        <title>[ruminococcus] sp. nov., isolated from a pig farm feces dump.</title>
        <authorList>
            <person name="Chang Y.-H."/>
        </authorList>
    </citation>
    <scope>NUCLEOTIDE SEQUENCE [LARGE SCALE GENOMIC DNA]</scope>
    <source>
        <strain evidence="7 8">YH-rum2234</strain>
    </source>
</reference>
<protein>
    <submittedName>
        <fullName evidence="7">ABC transporter permease</fullName>
    </submittedName>
</protein>
<dbReference type="GO" id="GO:0022857">
    <property type="term" value="F:transmembrane transporter activity"/>
    <property type="evidence" value="ECO:0007669"/>
    <property type="project" value="InterPro"/>
</dbReference>
<keyword evidence="5 6" id="KW-0472">Membrane</keyword>
<keyword evidence="2" id="KW-1003">Cell membrane</keyword>
<proteinExistence type="predicted"/>
<gene>
    <name evidence="7" type="ORF">QJ036_12605</name>
</gene>
<name>A0AAP4BC55_9FIRM</name>
<dbReference type="Proteomes" id="UP001300383">
    <property type="component" value="Unassembled WGS sequence"/>
</dbReference>
<keyword evidence="4 6" id="KW-1133">Transmembrane helix</keyword>
<evidence type="ECO:0000256" key="5">
    <source>
        <dbReference type="ARBA" id="ARBA00023136"/>
    </source>
</evidence>
<dbReference type="GO" id="GO:0005886">
    <property type="term" value="C:plasma membrane"/>
    <property type="evidence" value="ECO:0007669"/>
    <property type="project" value="UniProtKB-SubCell"/>
</dbReference>
<dbReference type="InterPro" id="IPR001851">
    <property type="entry name" value="ABC_transp_permease"/>
</dbReference>
<feature type="transmembrane region" description="Helical" evidence="6">
    <location>
        <begin position="126"/>
        <end position="145"/>
    </location>
</feature>
<evidence type="ECO:0000313" key="7">
    <source>
        <dbReference type="EMBL" id="MDI9243290.1"/>
    </source>
</evidence>
<keyword evidence="8" id="KW-1185">Reference proteome</keyword>
<feature type="transmembrane region" description="Helical" evidence="6">
    <location>
        <begin position="216"/>
        <end position="233"/>
    </location>
</feature>
<keyword evidence="3 6" id="KW-0812">Transmembrane</keyword>
<evidence type="ECO:0000256" key="2">
    <source>
        <dbReference type="ARBA" id="ARBA00022475"/>
    </source>
</evidence>
<feature type="transmembrane region" description="Helical" evidence="6">
    <location>
        <begin position="253"/>
        <end position="283"/>
    </location>
</feature>
<comment type="subcellular location">
    <subcellularLocation>
        <location evidence="1">Cell membrane</location>
        <topology evidence="1">Multi-pass membrane protein</topology>
    </subcellularLocation>
</comment>
<feature type="transmembrane region" description="Helical" evidence="6">
    <location>
        <begin position="20"/>
        <end position="37"/>
    </location>
</feature>
<feature type="transmembrane region" description="Helical" evidence="6">
    <location>
        <begin position="74"/>
        <end position="92"/>
    </location>
</feature>
<evidence type="ECO:0000313" key="8">
    <source>
        <dbReference type="Proteomes" id="UP001300383"/>
    </source>
</evidence>
<evidence type="ECO:0000256" key="3">
    <source>
        <dbReference type="ARBA" id="ARBA00022692"/>
    </source>
</evidence>
<feature type="transmembrane region" description="Helical" evidence="6">
    <location>
        <begin position="49"/>
        <end position="67"/>
    </location>
</feature>
<dbReference type="AlphaFoldDB" id="A0AAP4BC55"/>
<feature type="transmembrane region" description="Helical" evidence="6">
    <location>
        <begin position="165"/>
        <end position="185"/>
    </location>
</feature>
<dbReference type="CDD" id="cd06579">
    <property type="entry name" value="TM_PBP1_transp_AraH_like"/>
    <property type="match status" value="1"/>
</dbReference>
<accession>A0AAP4BC55</accession>
<sequence length="320" mass="33765">MKIKMEKIKKIKAGTVFSKYAIYLVFLVMFIASIFMSDNFIKPSNLINILVQVSPILIIACGETMVIIAGMTDLAPGAVLALAGCVGIGVTIQTGNAFVGMVVSITIGIICGLISGIAVSRFNIPPFIATLAVMNIARGAAYVYTGGKTIYNIGDFAFFGQGTILGIRAPIVFMVLITVISYIILKHSKFGRYLYAVGGNEYAAVASGIKAKKIKLIAYLIIGAYSGFAGVILCSRINSGLPSTGQNYEFDAIIGAIIGGTSFTGGVGSMGGTVIGCLIIALLNNMMNLMNVQSYWQSIVKGIVIMLAVGIDMAKKKSKM</sequence>
<dbReference type="EMBL" id="JASGBQ010000029">
    <property type="protein sequence ID" value="MDI9243290.1"/>
    <property type="molecule type" value="Genomic_DNA"/>
</dbReference>